<dbReference type="RefSeq" id="WP_070963610.1">
    <property type="nucleotide sequence ID" value="NZ_CP017603.1"/>
</dbReference>
<reference evidence="4 6" key="2">
    <citation type="submission" date="2017-03" db="EMBL/GenBank/DDBJ databases">
        <title>Complete sequence of Clostridium formicaceticum DSM 92.</title>
        <authorList>
            <person name="Poehlein A."/>
            <person name="Karl M."/>
            <person name="Bengelsdorf F.R."/>
            <person name="Duerre P."/>
            <person name="Daniel R."/>
        </authorList>
    </citation>
    <scope>NUCLEOTIDE SEQUENCE [LARGE SCALE GENOMIC DNA]</scope>
    <source>
        <strain evidence="4 6">DSM 92</strain>
    </source>
</reference>
<keyword evidence="5" id="KW-1185">Reference proteome</keyword>
<feature type="coiled-coil region" evidence="1">
    <location>
        <begin position="207"/>
        <end position="234"/>
    </location>
</feature>
<proteinExistence type="predicted"/>
<dbReference type="EMBL" id="CP020559">
    <property type="protein sequence ID" value="ARE89090.1"/>
    <property type="molecule type" value="Genomic_DNA"/>
</dbReference>
<reference evidence="3 5" key="1">
    <citation type="submission" date="2016-10" db="EMBL/GenBank/DDBJ databases">
        <title>Complete Genome Sequence of Acetogen Clostridium formicoaceticum ATCC 27076.</title>
        <authorList>
            <person name="Bao T."/>
            <person name="Cheng C."/>
            <person name="Zhao J."/>
            <person name="Yang S.-T."/>
            <person name="Wang J."/>
            <person name="Wang M."/>
        </authorList>
    </citation>
    <scope>NUCLEOTIDE SEQUENCE [LARGE SCALE GENOMIC DNA]</scope>
    <source>
        <strain evidence="3 5">ATCC 27076</strain>
    </source>
</reference>
<keyword evidence="1" id="KW-0175">Coiled coil</keyword>
<sequence>MSENKGDKKAIEKTGFQLPIAQEEIKEAMLQEMEGLELSFDRAKIPSGGGLAFEVPGEEADRPQLLQELVGVMVDHHPVNGYWQEKYTGGSNPPDCSSMDGKKGEGSPGGDCKTCPLNEFGSDEDRKGKACKNMHRIYLLKSGEMLPLLLTLPPTSLKNFSNYMAKRIITKGHRSYSVVTKITLKRTQSSSGIPYSQAQFTVAEVLEKDIAQQLAEFAEEIKRITREVEVMEDYMPETEEAGELPF</sequence>
<dbReference type="KEGG" id="cfm:BJL90_01320"/>
<evidence type="ECO:0000313" key="5">
    <source>
        <dbReference type="Proteomes" id="UP000177894"/>
    </source>
</evidence>
<dbReference type="EMBL" id="CP017603">
    <property type="protein sequence ID" value="AOY74711.1"/>
    <property type="molecule type" value="Genomic_DNA"/>
</dbReference>
<dbReference type="Proteomes" id="UP000177894">
    <property type="component" value="Chromosome"/>
</dbReference>
<feature type="region of interest" description="Disordered" evidence="2">
    <location>
        <begin position="85"/>
        <end position="110"/>
    </location>
</feature>
<organism evidence="4 6">
    <name type="scientific">Clostridium formicaceticum</name>
    <dbReference type="NCBI Taxonomy" id="1497"/>
    <lineage>
        <taxon>Bacteria</taxon>
        <taxon>Bacillati</taxon>
        <taxon>Bacillota</taxon>
        <taxon>Clostridia</taxon>
        <taxon>Eubacteriales</taxon>
        <taxon>Clostridiaceae</taxon>
        <taxon>Clostridium</taxon>
    </lineage>
</organism>
<evidence type="ECO:0000313" key="3">
    <source>
        <dbReference type="EMBL" id="AOY74711.1"/>
    </source>
</evidence>
<dbReference type="AlphaFoldDB" id="A0AAC9RRY9"/>
<evidence type="ECO:0000313" key="4">
    <source>
        <dbReference type="EMBL" id="ARE89090.1"/>
    </source>
</evidence>
<gene>
    <name evidence="3" type="ORF">BJL90_01320</name>
    <name evidence="4" type="ORF">CLFO_34960</name>
</gene>
<evidence type="ECO:0000313" key="6">
    <source>
        <dbReference type="Proteomes" id="UP000192478"/>
    </source>
</evidence>
<accession>A0AAC9RRY9</accession>
<protein>
    <submittedName>
        <fullName evidence="4">Uncharacterized protein</fullName>
    </submittedName>
</protein>
<evidence type="ECO:0000256" key="2">
    <source>
        <dbReference type="SAM" id="MobiDB-lite"/>
    </source>
</evidence>
<dbReference type="Proteomes" id="UP000192478">
    <property type="component" value="Chromosome"/>
</dbReference>
<evidence type="ECO:0000256" key="1">
    <source>
        <dbReference type="SAM" id="Coils"/>
    </source>
</evidence>
<name>A0AAC9RRY9_9CLOT</name>